<evidence type="ECO:0000313" key="3">
    <source>
        <dbReference type="Proteomes" id="UP000237271"/>
    </source>
</evidence>
<dbReference type="PANTHER" id="PTHR46586">
    <property type="entry name" value="ANKYRIN REPEAT-CONTAINING PROTEIN"/>
    <property type="match status" value="1"/>
</dbReference>
<dbReference type="Pfam" id="PF12796">
    <property type="entry name" value="Ank_2"/>
    <property type="match status" value="2"/>
</dbReference>
<gene>
    <name evidence="2" type="ORF">PHPALM_28406</name>
</gene>
<evidence type="ECO:0000256" key="1">
    <source>
        <dbReference type="SAM" id="MobiDB-lite"/>
    </source>
</evidence>
<feature type="region of interest" description="Disordered" evidence="1">
    <location>
        <begin position="117"/>
        <end position="166"/>
    </location>
</feature>
<protein>
    <recommendedName>
        <fullName evidence="4">TKL protein kinase</fullName>
    </recommendedName>
</protein>
<dbReference type="InterPro" id="IPR052050">
    <property type="entry name" value="SecEffector_AnkRepeat"/>
</dbReference>
<reference evidence="2 3" key="1">
    <citation type="journal article" date="2017" name="Genome Biol. Evol.">
        <title>Phytophthora megakarya and P. palmivora, closely related causal agents of cacao black pod rot, underwent increases in genome sizes and gene numbers by different mechanisms.</title>
        <authorList>
            <person name="Ali S.S."/>
            <person name="Shao J."/>
            <person name="Lary D.J."/>
            <person name="Kronmiller B."/>
            <person name="Shen D."/>
            <person name="Strem M.D."/>
            <person name="Amoako-Attah I."/>
            <person name="Akrofi A.Y."/>
            <person name="Begoude B.A."/>
            <person name="Ten Hoopen G.M."/>
            <person name="Coulibaly K."/>
            <person name="Kebe B.I."/>
            <person name="Melnick R.L."/>
            <person name="Guiltinan M.J."/>
            <person name="Tyler B.M."/>
            <person name="Meinhardt L.W."/>
            <person name="Bailey B.A."/>
        </authorList>
    </citation>
    <scope>NUCLEOTIDE SEQUENCE [LARGE SCALE GENOMIC DNA]</scope>
    <source>
        <strain evidence="3">sbr112.9</strain>
    </source>
</reference>
<dbReference type="InterPro" id="IPR002110">
    <property type="entry name" value="Ankyrin_rpt"/>
</dbReference>
<keyword evidence="3" id="KW-1185">Reference proteome</keyword>
<feature type="compositionally biased region" description="Pro residues" evidence="1">
    <location>
        <begin position="120"/>
        <end position="130"/>
    </location>
</feature>
<dbReference type="AlphaFoldDB" id="A0A2P4XA57"/>
<comment type="caution">
    <text evidence="2">The sequence shown here is derived from an EMBL/GenBank/DDBJ whole genome shotgun (WGS) entry which is preliminary data.</text>
</comment>
<organism evidence="2 3">
    <name type="scientific">Phytophthora palmivora</name>
    <dbReference type="NCBI Taxonomy" id="4796"/>
    <lineage>
        <taxon>Eukaryota</taxon>
        <taxon>Sar</taxon>
        <taxon>Stramenopiles</taxon>
        <taxon>Oomycota</taxon>
        <taxon>Peronosporomycetes</taxon>
        <taxon>Peronosporales</taxon>
        <taxon>Peronosporaceae</taxon>
        <taxon>Phytophthora</taxon>
    </lineage>
</organism>
<accession>A0A2P4XA57</accession>
<proteinExistence type="predicted"/>
<dbReference type="EMBL" id="NCKW01015570">
    <property type="protein sequence ID" value="POM62442.1"/>
    <property type="molecule type" value="Genomic_DNA"/>
</dbReference>
<dbReference type="InterPro" id="IPR036770">
    <property type="entry name" value="Ankyrin_rpt-contain_sf"/>
</dbReference>
<dbReference type="PANTHER" id="PTHR46586:SF3">
    <property type="entry name" value="ANKYRIN REPEAT-CONTAINING PROTEIN"/>
    <property type="match status" value="1"/>
</dbReference>
<evidence type="ECO:0008006" key="4">
    <source>
        <dbReference type="Google" id="ProtNLM"/>
    </source>
</evidence>
<dbReference type="Proteomes" id="UP000237271">
    <property type="component" value="Unassembled WGS sequence"/>
</dbReference>
<sequence length="575" mass="64599">MEPDDAICAAFETLARADADAAYWMQQYKRCVQDVRNWVETTQIEEPEAAPQYRLLQQTLQDTRYGLDYAVRCASDARQELSSARQFYLAARTNIPASAASSTPSVATITAESFRIRPSASPPSSLPQPIAPVRRSLSAGSDVDPRRSASSLIRSGMGTKGPSTVSPLKRAGAETMYLLPAKRAKYPRAFKWDDNMMHHFPKDFALPVCPLLTMWTYWVCGDEIAKYPPFRILIASELEDVKTKRTLSSLRFVMLEIESRVLAQGAWVNNPSPRDAAEMLERGLSAHGVELLSHVVNHLDEYLNTFSYHWTVSRACKEGLSRRGLEYFAARDPNWVDGDDAALVAVKKNFLHVLQWLNECYPDRTSWGNRQARCFMNIAAEKGHFEILQWLHANRNEGCTTFALNIAASKGNLPMVQWLHQNRSEKCTKQAMDDAAENGHLAVVEWLHRNRSEGYSEIAMDVSAANGHLDVLRFLHENRREGCTSAALTMAATRGHLEVVKWLCTNRTEGQPATALCAAAESGHLEVTEYLYEVVRGRQRRSESTIRKAARSAMEAGHAAVAEQLEQKLKRQRLE</sequence>
<dbReference type="OrthoDB" id="60283at2759"/>
<evidence type="ECO:0000313" key="2">
    <source>
        <dbReference type="EMBL" id="POM62442.1"/>
    </source>
</evidence>
<dbReference type="Gene3D" id="1.25.40.20">
    <property type="entry name" value="Ankyrin repeat-containing domain"/>
    <property type="match status" value="2"/>
</dbReference>
<name>A0A2P4XA57_9STRA</name>
<dbReference type="SUPFAM" id="SSF48403">
    <property type="entry name" value="Ankyrin repeat"/>
    <property type="match status" value="1"/>
</dbReference>